<evidence type="ECO:0000256" key="2">
    <source>
        <dbReference type="SAM" id="Phobius"/>
    </source>
</evidence>
<organism evidence="3 4">
    <name type="scientific">Lentinula guzmanii</name>
    <dbReference type="NCBI Taxonomy" id="2804957"/>
    <lineage>
        <taxon>Eukaryota</taxon>
        <taxon>Fungi</taxon>
        <taxon>Dikarya</taxon>
        <taxon>Basidiomycota</taxon>
        <taxon>Agaricomycotina</taxon>
        <taxon>Agaricomycetes</taxon>
        <taxon>Agaricomycetidae</taxon>
        <taxon>Agaricales</taxon>
        <taxon>Marasmiineae</taxon>
        <taxon>Omphalotaceae</taxon>
        <taxon>Lentinula</taxon>
    </lineage>
</organism>
<feature type="region of interest" description="Disordered" evidence="1">
    <location>
        <begin position="172"/>
        <end position="207"/>
    </location>
</feature>
<keyword evidence="2" id="KW-1133">Transmembrane helix</keyword>
<gene>
    <name evidence="3" type="ORF">DFJ43DRAFT_220910</name>
</gene>
<dbReference type="EMBL" id="JANVFO010000017">
    <property type="protein sequence ID" value="KAJ3733650.1"/>
    <property type="molecule type" value="Genomic_DNA"/>
</dbReference>
<evidence type="ECO:0000313" key="3">
    <source>
        <dbReference type="EMBL" id="KAJ3733650.1"/>
    </source>
</evidence>
<dbReference type="Proteomes" id="UP001176059">
    <property type="component" value="Unassembled WGS sequence"/>
</dbReference>
<proteinExistence type="predicted"/>
<keyword evidence="2" id="KW-0812">Transmembrane</keyword>
<sequence>MPFIHNEQTYAALENIRPLGEHAYTQDSGDLMAPTLPLPQGQISNEDIAIITLTAILILICGTAAIRLAHLVYYKKDASPRVVSCKTFTESSSTLPLTSTSTTRVSSSMKFIGPDDMDDFSDYPNEKIEQDITFSFPFARSETPPCPPRRPPAFLREEEEDIAAMLSIRAGQESACRRGHKEKKESESSLTTTSTAQDSLCPSEPRSSVTSVYSISIRSEDEEEEEDIEEVEVYEVKRAQTQSMEVKRGVLMSWRTSRPPSSVPDMPKVIISESSSDTGALYTVISGDKGFLQPLPSLLVTQPSNVSLVSTTSTVSVDLDEFPLPPSLPPLPKTQAMDLPLMLVVPDADGPQVLMSREEKRSTVDQVITLYEAICNSLQQPTK</sequence>
<keyword evidence="4" id="KW-1185">Reference proteome</keyword>
<feature type="transmembrane region" description="Helical" evidence="2">
    <location>
        <begin position="48"/>
        <end position="69"/>
    </location>
</feature>
<reference evidence="3" key="1">
    <citation type="submission" date="2022-08" db="EMBL/GenBank/DDBJ databases">
        <authorList>
            <consortium name="DOE Joint Genome Institute"/>
            <person name="Min B."/>
            <person name="Sierra-Patev S."/>
            <person name="Naranjo-Ortiz M."/>
            <person name="Looney B."/>
            <person name="Konkel Z."/>
            <person name="Slot J.C."/>
            <person name="Sakamoto Y."/>
            <person name="Steenwyk J.L."/>
            <person name="Rokas A."/>
            <person name="Carro J."/>
            <person name="Camarero S."/>
            <person name="Ferreira P."/>
            <person name="Molpeceres G."/>
            <person name="Ruiz-duenas F.J."/>
            <person name="Serrano A."/>
            <person name="Henrissat B."/>
            <person name="Drula E."/>
            <person name="Hughes K.W."/>
            <person name="Mata J.L."/>
            <person name="Ishikawa N.K."/>
            <person name="Vargas-Isla R."/>
            <person name="Ushijima S."/>
            <person name="Smith C.A."/>
            <person name="Ahrendt S."/>
            <person name="Andreopoulos W."/>
            <person name="He G."/>
            <person name="LaButti K."/>
            <person name="Lipzen A."/>
            <person name="Ng V."/>
            <person name="Riley R."/>
            <person name="Sandor L."/>
            <person name="Barry K."/>
            <person name="Martinez A.T."/>
            <person name="Xiao Y."/>
            <person name="Gibbons J.G."/>
            <person name="Terashima K."/>
            <person name="Hibbett D.S."/>
            <person name="Grigoriev I.V."/>
        </authorList>
    </citation>
    <scope>NUCLEOTIDE SEQUENCE</scope>
    <source>
        <strain evidence="3">ET3784</strain>
    </source>
</reference>
<comment type="caution">
    <text evidence="3">The sequence shown here is derived from an EMBL/GenBank/DDBJ whole genome shotgun (WGS) entry which is preliminary data.</text>
</comment>
<reference evidence="3" key="2">
    <citation type="journal article" date="2023" name="Proc. Natl. Acad. Sci. U.S.A.">
        <title>A global phylogenomic analysis of the shiitake genus Lentinula.</title>
        <authorList>
            <person name="Sierra-Patev S."/>
            <person name="Min B."/>
            <person name="Naranjo-Ortiz M."/>
            <person name="Looney B."/>
            <person name="Konkel Z."/>
            <person name="Slot J.C."/>
            <person name="Sakamoto Y."/>
            <person name="Steenwyk J.L."/>
            <person name="Rokas A."/>
            <person name="Carro J."/>
            <person name="Camarero S."/>
            <person name="Ferreira P."/>
            <person name="Molpeceres G."/>
            <person name="Ruiz-Duenas F.J."/>
            <person name="Serrano A."/>
            <person name="Henrissat B."/>
            <person name="Drula E."/>
            <person name="Hughes K.W."/>
            <person name="Mata J.L."/>
            <person name="Ishikawa N.K."/>
            <person name="Vargas-Isla R."/>
            <person name="Ushijima S."/>
            <person name="Smith C.A."/>
            <person name="Donoghue J."/>
            <person name="Ahrendt S."/>
            <person name="Andreopoulos W."/>
            <person name="He G."/>
            <person name="LaButti K."/>
            <person name="Lipzen A."/>
            <person name="Ng V."/>
            <person name="Riley R."/>
            <person name="Sandor L."/>
            <person name="Barry K."/>
            <person name="Martinez A.T."/>
            <person name="Xiao Y."/>
            <person name="Gibbons J.G."/>
            <person name="Terashima K."/>
            <person name="Grigoriev I.V."/>
            <person name="Hibbett D."/>
        </authorList>
    </citation>
    <scope>NUCLEOTIDE SEQUENCE</scope>
    <source>
        <strain evidence="3">ET3784</strain>
    </source>
</reference>
<evidence type="ECO:0000256" key="1">
    <source>
        <dbReference type="SAM" id="MobiDB-lite"/>
    </source>
</evidence>
<protein>
    <submittedName>
        <fullName evidence="3">Uncharacterized protein</fullName>
    </submittedName>
</protein>
<feature type="compositionally biased region" description="Polar residues" evidence="1">
    <location>
        <begin position="196"/>
        <end position="207"/>
    </location>
</feature>
<dbReference type="AlphaFoldDB" id="A0AA38N151"/>
<name>A0AA38N151_9AGAR</name>
<accession>A0AA38N151</accession>
<keyword evidence="2" id="KW-0472">Membrane</keyword>
<evidence type="ECO:0000313" key="4">
    <source>
        <dbReference type="Proteomes" id="UP001176059"/>
    </source>
</evidence>